<dbReference type="EMBL" id="CAJOAY010028576">
    <property type="protein sequence ID" value="CAF4406847.1"/>
    <property type="molecule type" value="Genomic_DNA"/>
</dbReference>
<evidence type="ECO:0000313" key="1">
    <source>
        <dbReference type="EMBL" id="CAF4406847.1"/>
    </source>
</evidence>
<comment type="caution">
    <text evidence="1">The sequence shown here is derived from an EMBL/GenBank/DDBJ whole genome shotgun (WGS) entry which is preliminary data.</text>
</comment>
<name>A0A820PLV8_9BILA</name>
<reference evidence="1" key="1">
    <citation type="submission" date="2021-02" db="EMBL/GenBank/DDBJ databases">
        <authorList>
            <person name="Nowell W R."/>
        </authorList>
    </citation>
    <scope>NUCLEOTIDE SEQUENCE</scope>
</reference>
<dbReference type="AlphaFoldDB" id="A0A820PLV8"/>
<protein>
    <submittedName>
        <fullName evidence="1">Uncharacterized protein</fullName>
    </submittedName>
</protein>
<evidence type="ECO:0000313" key="2">
    <source>
        <dbReference type="Proteomes" id="UP000663881"/>
    </source>
</evidence>
<proteinExistence type="predicted"/>
<gene>
    <name evidence="1" type="ORF">OKA104_LOCUS51711</name>
</gene>
<accession>A0A820PLV8</accession>
<feature type="non-terminal residue" evidence="1">
    <location>
        <position position="109"/>
    </location>
</feature>
<feature type="non-terminal residue" evidence="1">
    <location>
        <position position="1"/>
    </location>
</feature>
<dbReference type="Proteomes" id="UP000663881">
    <property type="component" value="Unassembled WGS sequence"/>
</dbReference>
<organism evidence="1 2">
    <name type="scientific">Adineta steineri</name>
    <dbReference type="NCBI Taxonomy" id="433720"/>
    <lineage>
        <taxon>Eukaryota</taxon>
        <taxon>Metazoa</taxon>
        <taxon>Spiralia</taxon>
        <taxon>Gnathifera</taxon>
        <taxon>Rotifera</taxon>
        <taxon>Eurotatoria</taxon>
        <taxon>Bdelloidea</taxon>
        <taxon>Adinetida</taxon>
        <taxon>Adinetidae</taxon>
        <taxon>Adineta</taxon>
    </lineage>
</organism>
<sequence length="109" mass="12121">LFIHIRRPFYRKKRFMIPTCLLLTLLIAAVVIGVILGTKSKPAKYVCDNPFEPFDAVDTGNFPSSSVLGYFDNDTYIDVAIANSNDNTVSLLLGDKEQILRSTRPAIGQ</sequence>